<evidence type="ECO:0000313" key="1">
    <source>
        <dbReference type="EMBL" id="KAI8559027.1"/>
    </source>
</evidence>
<organism evidence="1 2">
    <name type="scientific">Rhododendron molle</name>
    <name type="common">Chinese azalea</name>
    <name type="synonym">Azalea mollis</name>
    <dbReference type="NCBI Taxonomy" id="49168"/>
    <lineage>
        <taxon>Eukaryota</taxon>
        <taxon>Viridiplantae</taxon>
        <taxon>Streptophyta</taxon>
        <taxon>Embryophyta</taxon>
        <taxon>Tracheophyta</taxon>
        <taxon>Spermatophyta</taxon>
        <taxon>Magnoliopsida</taxon>
        <taxon>eudicotyledons</taxon>
        <taxon>Gunneridae</taxon>
        <taxon>Pentapetalae</taxon>
        <taxon>asterids</taxon>
        <taxon>Ericales</taxon>
        <taxon>Ericaceae</taxon>
        <taxon>Ericoideae</taxon>
        <taxon>Rhodoreae</taxon>
        <taxon>Rhododendron</taxon>
    </lineage>
</organism>
<reference evidence="1" key="1">
    <citation type="submission" date="2022-02" db="EMBL/GenBank/DDBJ databases">
        <title>Plant Genome Project.</title>
        <authorList>
            <person name="Zhang R.-G."/>
        </authorList>
    </citation>
    <scope>NUCLEOTIDE SEQUENCE</scope>
    <source>
        <strain evidence="1">AT1</strain>
    </source>
</reference>
<dbReference type="Proteomes" id="UP001062846">
    <property type="component" value="Chromosome 4"/>
</dbReference>
<protein>
    <submittedName>
        <fullName evidence="1">Uncharacterized protein</fullName>
    </submittedName>
</protein>
<sequence>MDAAARRQLGHHSLVVIRGFCGWLKAFLGSAIYGWFTAVYATVAAFHILIEFFGQEFVQVVGISGLVMFLGFCWSLTNAWASDAYGD</sequence>
<accession>A0ACC0P078</accession>
<gene>
    <name evidence="1" type="ORF">RHMOL_Rhmol04G0142600</name>
</gene>
<proteinExistence type="predicted"/>
<comment type="caution">
    <text evidence="1">The sequence shown here is derived from an EMBL/GenBank/DDBJ whole genome shotgun (WGS) entry which is preliminary data.</text>
</comment>
<keyword evidence="2" id="KW-1185">Reference proteome</keyword>
<evidence type="ECO:0000313" key="2">
    <source>
        <dbReference type="Proteomes" id="UP001062846"/>
    </source>
</evidence>
<dbReference type="EMBL" id="CM046391">
    <property type="protein sequence ID" value="KAI8559027.1"/>
    <property type="molecule type" value="Genomic_DNA"/>
</dbReference>
<name>A0ACC0P078_RHOML</name>